<accession>A0A2G9YQM4</accession>
<dbReference type="SUPFAM" id="SSF55729">
    <property type="entry name" value="Acyl-CoA N-acyltransferases (Nat)"/>
    <property type="match status" value="2"/>
</dbReference>
<keyword evidence="5" id="KW-0012">Acyltransferase</keyword>
<dbReference type="GO" id="GO:0009252">
    <property type="term" value="P:peptidoglycan biosynthetic process"/>
    <property type="evidence" value="ECO:0007669"/>
    <property type="project" value="UniProtKB-KW"/>
</dbReference>
<organism evidence="8 9">
    <name type="scientific">Candidatus Nealsonbacteria bacterium CG23_combo_of_CG06-09_8_20_14_all_40_13</name>
    <dbReference type="NCBI Taxonomy" id="1974724"/>
    <lineage>
        <taxon>Bacteria</taxon>
        <taxon>Candidatus Nealsoniibacteriota</taxon>
    </lineage>
</organism>
<evidence type="ECO:0000256" key="5">
    <source>
        <dbReference type="ARBA" id="ARBA00023315"/>
    </source>
</evidence>
<proteinExistence type="inferred from homology"/>
<name>A0A2G9YQM4_9BACT</name>
<evidence type="ECO:0000256" key="1">
    <source>
        <dbReference type="ARBA" id="ARBA00009943"/>
    </source>
</evidence>
<dbReference type="AlphaFoldDB" id="A0A2G9YQM4"/>
<evidence type="ECO:0000256" key="4">
    <source>
        <dbReference type="ARBA" id="ARBA00022984"/>
    </source>
</evidence>
<protein>
    <recommendedName>
        <fullName evidence="7">BioF2-like acetyltransferase domain-containing protein</fullName>
    </recommendedName>
</protein>
<dbReference type="GO" id="GO:0008360">
    <property type="term" value="P:regulation of cell shape"/>
    <property type="evidence" value="ECO:0007669"/>
    <property type="project" value="UniProtKB-KW"/>
</dbReference>
<dbReference type="InterPro" id="IPR016181">
    <property type="entry name" value="Acyl_CoA_acyltransferase"/>
</dbReference>
<dbReference type="Pfam" id="PF13480">
    <property type="entry name" value="Acetyltransf_6"/>
    <property type="match status" value="1"/>
</dbReference>
<sequence>MNDKSFLQSDLWQKFQQALGRKTFKIDGIYVYKHNLPLGKSFLYCPRADIAQDFDFMSFIQKMQEISRRENAIFLRLEPDYNCQLQIANCTLKITRLSPLQPQDTLTLDISQSEDEILAQMKPKTRYNIRLGQRHNLTSKISTDPKDIDIFWQLSKETSGRDNFRFHPKNYYQKMLEVLEPQNKAVILTIFQGKTPLSAAIILFDGDTAYYLHGASASASRNLMSTYLMQWEAILEAKKRGCQTYDFWGIAPEAALVNSQQSTVNSSKPHRWSGITRFKLGFAPDRQVLHYPPAYIFVFQPFWWQIYKKLKS</sequence>
<dbReference type="PROSITE" id="PS51191">
    <property type="entry name" value="FEMABX"/>
    <property type="match status" value="1"/>
</dbReference>
<dbReference type="PANTHER" id="PTHR36174">
    <property type="entry name" value="LIPID II:GLYCINE GLYCYLTRANSFERASE"/>
    <property type="match status" value="1"/>
</dbReference>
<evidence type="ECO:0000313" key="9">
    <source>
        <dbReference type="Proteomes" id="UP000231567"/>
    </source>
</evidence>
<keyword evidence="2" id="KW-0808">Transferase</keyword>
<dbReference type="GO" id="GO:0016755">
    <property type="term" value="F:aminoacyltransferase activity"/>
    <property type="evidence" value="ECO:0007669"/>
    <property type="project" value="InterPro"/>
</dbReference>
<dbReference type="Proteomes" id="UP000231567">
    <property type="component" value="Unassembled WGS sequence"/>
</dbReference>
<dbReference type="Gene3D" id="3.40.630.30">
    <property type="match status" value="1"/>
</dbReference>
<reference evidence="8 9" key="1">
    <citation type="submission" date="2017-09" db="EMBL/GenBank/DDBJ databases">
        <title>Depth-based differentiation of microbial function through sediment-hosted aquifers and enrichment of novel symbionts in the deep terrestrial subsurface.</title>
        <authorList>
            <person name="Probst A.J."/>
            <person name="Ladd B."/>
            <person name="Jarett J.K."/>
            <person name="Geller-Mcgrath D.E."/>
            <person name="Sieber C.M."/>
            <person name="Emerson J.B."/>
            <person name="Anantharaman K."/>
            <person name="Thomas B.C."/>
            <person name="Malmstrom R."/>
            <person name="Stieglmeier M."/>
            <person name="Klingl A."/>
            <person name="Woyke T."/>
            <person name="Ryan C.M."/>
            <person name="Banfield J.F."/>
        </authorList>
    </citation>
    <scope>NUCLEOTIDE SEQUENCE [LARGE SCALE GENOMIC DNA]</scope>
    <source>
        <strain evidence="8">CG23_combo_of_CG06-09_8_20_14_all_40_13</strain>
    </source>
</reference>
<dbReference type="GO" id="GO:0071555">
    <property type="term" value="P:cell wall organization"/>
    <property type="evidence" value="ECO:0007669"/>
    <property type="project" value="UniProtKB-KW"/>
</dbReference>
<evidence type="ECO:0000256" key="2">
    <source>
        <dbReference type="ARBA" id="ARBA00022679"/>
    </source>
</evidence>
<gene>
    <name evidence="8" type="ORF">COX39_02510</name>
</gene>
<evidence type="ECO:0000259" key="7">
    <source>
        <dbReference type="Pfam" id="PF13480"/>
    </source>
</evidence>
<evidence type="ECO:0000256" key="3">
    <source>
        <dbReference type="ARBA" id="ARBA00022960"/>
    </source>
</evidence>
<evidence type="ECO:0000313" key="8">
    <source>
        <dbReference type="EMBL" id="PIP21504.1"/>
    </source>
</evidence>
<feature type="domain" description="BioF2-like acetyltransferase" evidence="7">
    <location>
        <begin position="124"/>
        <end position="249"/>
    </location>
</feature>
<dbReference type="PANTHER" id="PTHR36174:SF1">
    <property type="entry name" value="LIPID II:GLYCINE GLYCYLTRANSFERASE"/>
    <property type="match status" value="1"/>
</dbReference>
<keyword evidence="3" id="KW-0133">Cell shape</keyword>
<comment type="caution">
    <text evidence="8">The sequence shown here is derived from an EMBL/GenBank/DDBJ whole genome shotgun (WGS) entry which is preliminary data.</text>
</comment>
<keyword evidence="6" id="KW-0961">Cell wall biogenesis/degradation</keyword>
<evidence type="ECO:0000256" key="6">
    <source>
        <dbReference type="ARBA" id="ARBA00023316"/>
    </source>
</evidence>
<dbReference type="InterPro" id="IPR003447">
    <property type="entry name" value="FEMABX"/>
</dbReference>
<comment type="similarity">
    <text evidence="1">Belongs to the FemABX family.</text>
</comment>
<dbReference type="InterPro" id="IPR050644">
    <property type="entry name" value="PG_Glycine_Bridge_Synth"/>
</dbReference>
<keyword evidence="4" id="KW-0573">Peptidoglycan synthesis</keyword>
<dbReference type="EMBL" id="PCRM01000035">
    <property type="protein sequence ID" value="PIP21504.1"/>
    <property type="molecule type" value="Genomic_DNA"/>
</dbReference>
<dbReference type="InterPro" id="IPR038740">
    <property type="entry name" value="BioF2-like_GNAT_dom"/>
</dbReference>